<dbReference type="InterPro" id="IPR004501">
    <property type="entry name" value="PTS_EIIC_3"/>
</dbReference>
<dbReference type="EMBL" id="CP024870">
    <property type="protein sequence ID" value="ATX70760.1"/>
    <property type="molecule type" value="Genomic_DNA"/>
</dbReference>
<feature type="transmembrane region" description="Helical" evidence="8">
    <location>
        <begin position="150"/>
        <end position="169"/>
    </location>
</feature>
<dbReference type="GO" id="GO:0008982">
    <property type="term" value="F:protein-N(PI)-phosphohistidine-sugar phosphotransferase activity"/>
    <property type="evidence" value="ECO:0007669"/>
    <property type="project" value="InterPro"/>
</dbReference>
<protein>
    <submittedName>
        <fullName evidence="10">PTS system, cellobiose-specific IIC component</fullName>
    </submittedName>
</protein>
<dbReference type="RefSeq" id="WP_100254322.1">
    <property type="nucleotide sequence ID" value="NZ_CP024870.1"/>
</dbReference>
<evidence type="ECO:0000259" key="9">
    <source>
        <dbReference type="PROSITE" id="PS51105"/>
    </source>
</evidence>
<dbReference type="GO" id="GO:0009401">
    <property type="term" value="P:phosphoenolpyruvate-dependent sugar phosphotransferase system"/>
    <property type="evidence" value="ECO:0007669"/>
    <property type="project" value="InterPro"/>
</dbReference>
<evidence type="ECO:0000256" key="3">
    <source>
        <dbReference type="ARBA" id="ARBA00022475"/>
    </source>
</evidence>
<keyword evidence="7 8" id="KW-0472">Membrane</keyword>
<evidence type="ECO:0000313" key="10">
    <source>
        <dbReference type="EMBL" id="ATX70760.1"/>
    </source>
</evidence>
<accession>A0A2K8KGE4</accession>
<keyword evidence="6 8" id="KW-1133">Transmembrane helix</keyword>
<name>A0A2K8KGE4_9MOLU</name>
<dbReference type="Pfam" id="PF02378">
    <property type="entry name" value="PTS_EIIC"/>
    <property type="match status" value="1"/>
</dbReference>
<keyword evidence="2" id="KW-0813">Transport</keyword>
<sequence>MKKPKTPEINPEPTNANVEKKSWFNDKLMPAMTKFASQTHLTCIRDAFGILTPIIIGGSISFLLGILIFGAGGNLQTSLLGLLAKAAGAVTVVGDSGHGTSWQISGGWLIANQIGEKIFQTIFDFSMGTFALMIAVMLGYLYAKKRDLKSPMFVAVFNLVTFLITAATFRAEQARFNFFYDSKGMLAAIIQTFLVIEFYRILANNKKMLIKMPKQVPPMVATGFSLLIPVALTLILVSSINTAAWAIGEYGNYDITSSSGAVVLARGEYGFVGLFYKTLSAPFTALISGNEVGLGFGLSYQFLIGFFWFFGLNGSSVVNGAYYPFLLQMFMQNADAVSQYSYAVADAQNMLSVINIQFIESYSQTTGWGHTGALLIAIGIFGKAREQREVAKIAAVPACFSINEPVTFGIPIMLHPVYGVGAMFAMPITLFIAWLVVGPIGIVRKSYIMVPWTLPPGIGALLSTGFDWRAMILSWFCLAVIFVWYIPFVLIANKYQANLNIKSYMDTGMSRDAALAQIAQDEVDYQEQKRLAKEAKIAAKKAKLAEKQEFLKLPKAEQEQILHNKKMLKMEAKALEKLASIKTSKATSKTILVETIPYGGYKIRIDGKTVASALSDEKMREIVGKICQANQQTSYTLKNINGETTIVELDS</sequence>
<gene>
    <name evidence="10" type="primary">celB</name>
    <name evidence="10" type="ORF">SCLAR_v1c04360</name>
</gene>
<evidence type="ECO:0000256" key="1">
    <source>
        <dbReference type="ARBA" id="ARBA00004651"/>
    </source>
</evidence>
<dbReference type="PANTHER" id="PTHR33989:SF4">
    <property type="entry name" value="PTS SYSTEM N,N'-DIACETYLCHITOBIOSE-SPECIFIC EIIC COMPONENT"/>
    <property type="match status" value="1"/>
</dbReference>
<proteinExistence type="predicted"/>
<feature type="transmembrane region" description="Helical" evidence="8">
    <location>
        <begin position="125"/>
        <end position="143"/>
    </location>
</feature>
<keyword evidence="11" id="KW-1185">Reference proteome</keyword>
<dbReference type="PROSITE" id="PS51105">
    <property type="entry name" value="PTS_EIIC_TYPE_3"/>
    <property type="match status" value="1"/>
</dbReference>
<evidence type="ECO:0000256" key="6">
    <source>
        <dbReference type="ARBA" id="ARBA00022989"/>
    </source>
</evidence>
<keyword evidence="4" id="KW-0762">Sugar transport</keyword>
<reference evidence="10 11" key="1">
    <citation type="submission" date="2017-11" db="EMBL/GenBank/DDBJ databases">
        <title>Complete genome sequence of Spiroplasma clarkii CN-5 (DSM 19994).</title>
        <authorList>
            <person name="Tsai Y.-M."/>
            <person name="Chang A."/>
            <person name="Lo W.-S."/>
            <person name="Kuo C.-H."/>
        </authorList>
    </citation>
    <scope>NUCLEOTIDE SEQUENCE [LARGE SCALE GENOMIC DNA]</scope>
    <source>
        <strain evidence="10 11">CN-5</strain>
    </source>
</reference>
<dbReference type="PANTHER" id="PTHR33989">
    <property type="match status" value="1"/>
</dbReference>
<feature type="domain" description="PTS EIIC type-3" evidence="9">
    <location>
        <begin position="24"/>
        <end position="488"/>
    </location>
</feature>
<comment type="subcellular location">
    <subcellularLocation>
        <location evidence="1">Cell membrane</location>
        <topology evidence="1">Multi-pass membrane protein</topology>
    </subcellularLocation>
</comment>
<feature type="transmembrane region" description="Helical" evidence="8">
    <location>
        <begin position="184"/>
        <end position="203"/>
    </location>
</feature>
<dbReference type="GO" id="GO:0005886">
    <property type="term" value="C:plasma membrane"/>
    <property type="evidence" value="ECO:0007669"/>
    <property type="project" value="UniProtKB-SubCell"/>
</dbReference>
<keyword evidence="3" id="KW-1003">Cell membrane</keyword>
<feature type="transmembrane region" description="Helical" evidence="8">
    <location>
        <begin position="224"/>
        <end position="247"/>
    </location>
</feature>
<dbReference type="InterPro" id="IPR051088">
    <property type="entry name" value="PTS_Sugar-EIIC/EIIB"/>
</dbReference>
<feature type="transmembrane region" description="Helical" evidence="8">
    <location>
        <begin position="47"/>
        <end position="71"/>
    </location>
</feature>
<evidence type="ECO:0000256" key="4">
    <source>
        <dbReference type="ARBA" id="ARBA00022597"/>
    </source>
</evidence>
<organism evidence="10 11">
    <name type="scientific">Spiroplasma clarkii</name>
    <dbReference type="NCBI Taxonomy" id="2139"/>
    <lineage>
        <taxon>Bacteria</taxon>
        <taxon>Bacillati</taxon>
        <taxon>Mycoplasmatota</taxon>
        <taxon>Mollicutes</taxon>
        <taxon>Entomoplasmatales</taxon>
        <taxon>Spiroplasmataceae</taxon>
        <taxon>Spiroplasma</taxon>
    </lineage>
</organism>
<feature type="transmembrane region" description="Helical" evidence="8">
    <location>
        <begin position="420"/>
        <end position="440"/>
    </location>
</feature>
<evidence type="ECO:0000256" key="2">
    <source>
        <dbReference type="ARBA" id="ARBA00022448"/>
    </source>
</evidence>
<feature type="transmembrane region" description="Helical" evidence="8">
    <location>
        <begin position="300"/>
        <end position="322"/>
    </location>
</feature>
<keyword evidence="5 8" id="KW-0812">Transmembrane</keyword>
<dbReference type="AlphaFoldDB" id="A0A2K8KGE4"/>
<dbReference type="InterPro" id="IPR003352">
    <property type="entry name" value="PTS_EIIC"/>
</dbReference>
<dbReference type="Proteomes" id="UP000231179">
    <property type="component" value="Chromosome"/>
</dbReference>
<evidence type="ECO:0000313" key="11">
    <source>
        <dbReference type="Proteomes" id="UP000231179"/>
    </source>
</evidence>
<evidence type="ECO:0000256" key="8">
    <source>
        <dbReference type="SAM" id="Phobius"/>
    </source>
</evidence>
<feature type="transmembrane region" description="Helical" evidence="8">
    <location>
        <begin position="472"/>
        <end position="492"/>
    </location>
</feature>
<evidence type="ECO:0000256" key="5">
    <source>
        <dbReference type="ARBA" id="ARBA00022692"/>
    </source>
</evidence>
<evidence type="ECO:0000256" key="7">
    <source>
        <dbReference type="ARBA" id="ARBA00023136"/>
    </source>
</evidence>